<sequence length="659" mass="72068">MVYSRSLTGIPFVADVDTAAEPFSEIGERGAVDDPGKMLEGWTGSIDRREQEEVVKGRIRPEAAIGRYVTSPAALLQLLADRRLAVAIISTSGRDYTGLEGQWSGTGFIVGPNLLLTNHHVLNTIEVARDARVEFNYEISPENLLAGDGRPPQATQTFAIDPARLFITSPTDDGLDYTFVWIEDAAAIAYGTIPMERAFFTVNKGDSAFIVHHPDGQPKQVSLDDTDILAIDANVLHYTSDTMKGSSGAPVFDRRGRLIALHHASREEDIVLPDGEKSGLVNEGIKIAAIALDLEMRMRKGGKDASYAETVLKNIKGSDTMSGFFGGLGRRVASSSAGPEAVVDTYRGSDQDVDIGFWNIEWLANRFDRPAKLDGAAKVISDLSLDVWGLSEISPPAIKALVKRIEEVYGDRYECAFSEPEAAEGKQSTAMIWKTSSLAGKRVNWPKSVEPLFRERSDTPGLRIEAVHGKIFDRYPGLFLFETVPPLPSYKFFVSPLHLKAMDEGSLRRRLAARILARAVEELSSVEGIDLILGGDMNAPLASEDFTSIEAAGFSILGAKDEAEGAFTYVKSPKSAIDNIFLSPSMRQTVGTADYFIVAKDRTMPNYLDISDHRPVAVRLSLAVTREEEQPLGRGDLDAIIDKMLADRTAEKKRKRALA</sequence>
<dbReference type="InterPro" id="IPR009003">
    <property type="entry name" value="Peptidase_S1_PA"/>
</dbReference>
<dbReference type="PANTHER" id="PTHR14389:SF3">
    <property type="entry name" value="PROTEIN FAM111A-LIKE"/>
    <property type="match status" value="1"/>
</dbReference>
<evidence type="ECO:0000259" key="1">
    <source>
        <dbReference type="Pfam" id="PF03372"/>
    </source>
</evidence>
<dbReference type="GO" id="GO:0003824">
    <property type="term" value="F:catalytic activity"/>
    <property type="evidence" value="ECO:0007669"/>
    <property type="project" value="InterPro"/>
</dbReference>
<dbReference type="Proteomes" id="UP000035017">
    <property type="component" value="Unassembled WGS sequence"/>
</dbReference>
<dbReference type="PANTHER" id="PTHR14389">
    <property type="entry name" value="SI:CH1073-475A24.1"/>
    <property type="match status" value="1"/>
</dbReference>
<evidence type="ECO:0000313" key="3">
    <source>
        <dbReference type="Proteomes" id="UP000035017"/>
    </source>
</evidence>
<protein>
    <recommendedName>
        <fullName evidence="1">Endonuclease/exonuclease/phosphatase domain-containing protein</fullName>
    </recommendedName>
</protein>
<dbReference type="AlphaFoldDB" id="A0A0D0K2A6"/>
<dbReference type="InterPro" id="IPR043504">
    <property type="entry name" value="Peptidase_S1_PA_chymotrypsin"/>
</dbReference>
<gene>
    <name evidence="2" type="ORF">RU07_11750</name>
</gene>
<comment type="caution">
    <text evidence="2">The sequence shown here is derived from an EMBL/GenBank/DDBJ whole genome shotgun (WGS) entry which is preliminary data.</text>
</comment>
<dbReference type="Pfam" id="PF03372">
    <property type="entry name" value="Exo_endo_phos"/>
    <property type="match status" value="1"/>
</dbReference>
<evidence type="ECO:0000313" key="2">
    <source>
        <dbReference type="EMBL" id="KIQ02408.1"/>
    </source>
</evidence>
<dbReference type="Pfam" id="PF13365">
    <property type="entry name" value="Trypsin_2"/>
    <property type="match status" value="1"/>
</dbReference>
<dbReference type="EMBL" id="JXQV01000010">
    <property type="protein sequence ID" value="KIQ02408.1"/>
    <property type="molecule type" value="Genomic_DNA"/>
</dbReference>
<dbReference type="Gene3D" id="2.40.10.10">
    <property type="entry name" value="Trypsin-like serine proteases"/>
    <property type="match status" value="2"/>
</dbReference>
<proteinExistence type="predicted"/>
<dbReference type="SUPFAM" id="SSF50494">
    <property type="entry name" value="Trypsin-like serine proteases"/>
    <property type="match status" value="1"/>
</dbReference>
<feature type="domain" description="Endonuclease/exonuclease/phosphatase" evidence="1">
    <location>
        <begin position="358"/>
        <end position="613"/>
    </location>
</feature>
<dbReference type="Gene3D" id="3.60.10.10">
    <property type="entry name" value="Endonuclease/exonuclease/phosphatase"/>
    <property type="match status" value="1"/>
</dbReference>
<reference evidence="2 3" key="1">
    <citation type="submission" date="2014-12" db="EMBL/GenBank/DDBJ databases">
        <title>16Stimator: statistical estimation of ribosomal gene copy numbers from draft genome assemblies.</title>
        <authorList>
            <person name="Perisin M.A."/>
            <person name="Vetter M."/>
            <person name="Gilbert J.A."/>
            <person name="Bergelson J."/>
        </authorList>
    </citation>
    <scope>NUCLEOTIDE SEQUENCE [LARGE SCALE GENOMIC DNA]</scope>
    <source>
        <strain evidence="2 3">MEJ076</strain>
    </source>
</reference>
<dbReference type="OrthoDB" id="9811262at2"/>
<name>A0A0D0K2A6_AGRTU</name>
<dbReference type="InterPro" id="IPR005135">
    <property type="entry name" value="Endo/exonuclease/phosphatase"/>
</dbReference>
<dbReference type="InterPro" id="IPR036691">
    <property type="entry name" value="Endo/exonu/phosph_ase_sf"/>
</dbReference>
<dbReference type="SUPFAM" id="SSF56219">
    <property type="entry name" value="DNase I-like"/>
    <property type="match status" value="1"/>
</dbReference>
<accession>A0A0D0K2A6</accession>
<organism evidence="2 3">
    <name type="scientific">Agrobacterium tumefaciens</name>
    <dbReference type="NCBI Taxonomy" id="358"/>
    <lineage>
        <taxon>Bacteria</taxon>
        <taxon>Pseudomonadati</taxon>
        <taxon>Pseudomonadota</taxon>
        <taxon>Alphaproteobacteria</taxon>
        <taxon>Hyphomicrobiales</taxon>
        <taxon>Rhizobiaceae</taxon>
        <taxon>Rhizobium/Agrobacterium group</taxon>
        <taxon>Agrobacterium</taxon>
        <taxon>Agrobacterium tumefaciens complex</taxon>
    </lineage>
</organism>